<reference evidence="1 2" key="2">
    <citation type="submission" date="2018-11" db="EMBL/GenBank/DDBJ databases">
        <authorList>
            <consortium name="Pathogen Informatics"/>
        </authorList>
    </citation>
    <scope>NUCLEOTIDE SEQUENCE [LARGE SCALE GENOMIC DNA]</scope>
</reference>
<evidence type="ECO:0000313" key="3">
    <source>
        <dbReference type="WBParaSite" id="ASIM_0001709601-mRNA-1"/>
    </source>
</evidence>
<dbReference type="Proteomes" id="UP000267096">
    <property type="component" value="Unassembled WGS sequence"/>
</dbReference>
<dbReference type="InterPro" id="IPR029033">
    <property type="entry name" value="His_PPase_superfam"/>
</dbReference>
<name>A0A0M3K805_ANISI</name>
<dbReference type="InterPro" id="IPR051710">
    <property type="entry name" value="Phosphatase_SH3-domain"/>
</dbReference>
<dbReference type="OrthoDB" id="414418at2759"/>
<evidence type="ECO:0000313" key="2">
    <source>
        <dbReference type="Proteomes" id="UP000267096"/>
    </source>
</evidence>
<protein>
    <submittedName>
        <fullName evidence="3">Protein UBASH3A homolog (inferred by orthology to a D. melanogaster protein)</fullName>
    </submittedName>
</protein>
<sequence>MTRNKALTNDVRVPNTRIYLVRSGEDCDSITPAWRNRAFETYQAYRMLDMNQPAWIPRRAGGEDDYCMDTPLTNVGSMSAQLVGRAITMRTVVITVYSSPSLASVQNPLPNFLQVNELIACGIEVDSAYKPMLKMEQLGKTVAGERTLSDAYVRIGEVGDEIAKICSSQGKSAIIVCDAIGIDALFRRITRRSDIPENLESTAYMQRCYPQCSTITLEWNAKTRCWQCKSNAVPPMTMFHTTNIVKIPSFGRNTKFSDIPSEQEPLY</sequence>
<dbReference type="PANTHER" id="PTHR16469">
    <property type="entry name" value="UBIQUITIN-ASSOCIATED AND SH3 DOMAIN-CONTAINING BA-RELATED"/>
    <property type="match status" value="1"/>
</dbReference>
<evidence type="ECO:0000313" key="1">
    <source>
        <dbReference type="EMBL" id="VDK57977.1"/>
    </source>
</evidence>
<dbReference type="PANTHER" id="PTHR16469:SF27">
    <property type="entry name" value="UBIQUITIN-ASSOCIATED AND SH3 DOMAIN-CONTAINING BA-RELATED"/>
    <property type="match status" value="1"/>
</dbReference>
<proteinExistence type="predicted"/>
<dbReference type="Gene3D" id="3.40.50.1240">
    <property type="entry name" value="Phosphoglycerate mutase-like"/>
    <property type="match status" value="2"/>
</dbReference>
<gene>
    <name evidence="1" type="ORF">ASIM_LOCUS16503</name>
</gene>
<accession>A0A0M3K805</accession>
<reference evidence="3" key="1">
    <citation type="submission" date="2017-02" db="UniProtKB">
        <authorList>
            <consortium name="WormBaseParasite"/>
        </authorList>
    </citation>
    <scope>IDENTIFICATION</scope>
</reference>
<dbReference type="GO" id="GO:0016791">
    <property type="term" value="F:phosphatase activity"/>
    <property type="evidence" value="ECO:0007669"/>
    <property type="project" value="UniProtKB-ARBA"/>
</dbReference>
<organism evidence="3">
    <name type="scientific">Anisakis simplex</name>
    <name type="common">Herring worm</name>
    <dbReference type="NCBI Taxonomy" id="6269"/>
    <lineage>
        <taxon>Eukaryota</taxon>
        <taxon>Metazoa</taxon>
        <taxon>Ecdysozoa</taxon>
        <taxon>Nematoda</taxon>
        <taxon>Chromadorea</taxon>
        <taxon>Rhabditida</taxon>
        <taxon>Spirurina</taxon>
        <taxon>Ascaridomorpha</taxon>
        <taxon>Ascaridoidea</taxon>
        <taxon>Anisakidae</taxon>
        <taxon>Anisakis</taxon>
        <taxon>Anisakis simplex complex</taxon>
    </lineage>
</organism>
<dbReference type="AlphaFoldDB" id="A0A0M3K805"/>
<dbReference type="EMBL" id="UYRR01033153">
    <property type="protein sequence ID" value="VDK57977.1"/>
    <property type="molecule type" value="Genomic_DNA"/>
</dbReference>
<keyword evidence="2" id="KW-1185">Reference proteome</keyword>
<dbReference type="SUPFAM" id="SSF53254">
    <property type="entry name" value="Phosphoglycerate mutase-like"/>
    <property type="match status" value="1"/>
</dbReference>
<dbReference type="WBParaSite" id="ASIM_0001709601-mRNA-1">
    <property type="protein sequence ID" value="ASIM_0001709601-mRNA-1"/>
    <property type="gene ID" value="ASIM_0001709601"/>
</dbReference>